<protein>
    <submittedName>
        <fullName evidence="2">Uncharacterized protein</fullName>
    </submittedName>
</protein>
<keyword evidence="1" id="KW-0812">Transmembrane</keyword>
<evidence type="ECO:0000256" key="1">
    <source>
        <dbReference type="SAM" id="Phobius"/>
    </source>
</evidence>
<feature type="transmembrane region" description="Helical" evidence="1">
    <location>
        <begin position="13"/>
        <end position="36"/>
    </location>
</feature>
<reference evidence="2 3" key="1">
    <citation type="submission" date="2017-02" db="EMBL/GenBank/DDBJ databases">
        <authorList>
            <person name="Peterson S.W."/>
        </authorList>
    </citation>
    <scope>NUCLEOTIDE SEQUENCE [LARGE SCALE GENOMIC DNA]</scope>
    <source>
        <strain evidence="2 3">LMG 22410</strain>
    </source>
</reference>
<gene>
    <name evidence="2" type="ORF">CZ674_00105</name>
</gene>
<dbReference type="RefSeq" id="WP_200810014.1">
    <property type="nucleotide sequence ID" value="NZ_FUHU01000003.1"/>
</dbReference>
<evidence type="ECO:0000313" key="3">
    <source>
        <dbReference type="Proteomes" id="UP000195787"/>
    </source>
</evidence>
<organism evidence="2 3">
    <name type="scientific">Agrococcus casei LMG 22410</name>
    <dbReference type="NCBI Taxonomy" id="1255656"/>
    <lineage>
        <taxon>Bacteria</taxon>
        <taxon>Bacillati</taxon>
        <taxon>Actinomycetota</taxon>
        <taxon>Actinomycetes</taxon>
        <taxon>Micrococcales</taxon>
        <taxon>Microbacteriaceae</taxon>
        <taxon>Agrococcus</taxon>
    </lineage>
</organism>
<dbReference type="AlphaFoldDB" id="A0A1R4EQC0"/>
<keyword evidence="3" id="KW-1185">Reference proteome</keyword>
<keyword evidence="1" id="KW-1133">Transmembrane helix</keyword>
<dbReference type="EMBL" id="FUHU01000003">
    <property type="protein sequence ID" value="SJM45736.1"/>
    <property type="molecule type" value="Genomic_DNA"/>
</dbReference>
<dbReference type="Proteomes" id="UP000195787">
    <property type="component" value="Unassembled WGS sequence"/>
</dbReference>
<dbReference type="GeneID" id="303174322"/>
<evidence type="ECO:0000313" key="2">
    <source>
        <dbReference type="EMBL" id="SJM45736.1"/>
    </source>
</evidence>
<proteinExistence type="predicted"/>
<accession>A0A1R4EQC0</accession>
<sequence>MYAGLWRIIPGPWFVKLFVFVVLFAAVVYVLFFHAYPWVMQTFFQTPDVTVGES</sequence>
<keyword evidence="1" id="KW-0472">Membrane</keyword>
<name>A0A1R4EQC0_9MICO</name>